<evidence type="ECO:0000256" key="7">
    <source>
        <dbReference type="ARBA" id="ARBA00022795"/>
    </source>
</evidence>
<evidence type="ECO:0000256" key="10">
    <source>
        <dbReference type="ARBA" id="ARBA00023225"/>
    </source>
</evidence>
<keyword evidence="12" id="KW-0282">Flagellum</keyword>
<dbReference type="Proteomes" id="UP001317322">
    <property type="component" value="Chromosome"/>
</dbReference>
<keyword evidence="10" id="KW-1006">Bacterial flagellum protein export</keyword>
<feature type="region of interest" description="Disordered" evidence="11">
    <location>
        <begin position="116"/>
        <end position="145"/>
    </location>
</feature>
<evidence type="ECO:0000313" key="13">
    <source>
        <dbReference type="Proteomes" id="UP001317322"/>
    </source>
</evidence>
<sequence>MRRPFPLAGLLRVRAMAEDTAAAELAAARRGERSAQERAARTAEALGGSRAPGEADLAAWQAAIAARIALSSLLTEDTAALRHAQDEVGGRQRDWTAARIRTRAVERLRDKHEVEVRAQDERAEQAVLDEVASRSTTPVSPEEDA</sequence>
<evidence type="ECO:0000256" key="8">
    <source>
        <dbReference type="ARBA" id="ARBA00022927"/>
    </source>
</evidence>
<keyword evidence="7" id="KW-1005">Bacterial flagellum biogenesis</keyword>
<comment type="similarity">
    <text evidence="2">Belongs to the FliJ family.</text>
</comment>
<gene>
    <name evidence="12" type="ORF">NP075_03625</name>
</gene>
<dbReference type="InterPro" id="IPR053716">
    <property type="entry name" value="Flag_assembly_chemotaxis_eff"/>
</dbReference>
<dbReference type="RefSeq" id="WP_227563898.1">
    <property type="nucleotide sequence ID" value="NZ_CP101989.1"/>
</dbReference>
<keyword evidence="9" id="KW-0472">Membrane</keyword>
<evidence type="ECO:0000313" key="12">
    <source>
        <dbReference type="EMBL" id="UUI65833.1"/>
    </source>
</evidence>
<name>A0ABY5K6Z8_9CELL</name>
<evidence type="ECO:0000256" key="1">
    <source>
        <dbReference type="ARBA" id="ARBA00004413"/>
    </source>
</evidence>
<feature type="region of interest" description="Disordered" evidence="11">
    <location>
        <begin position="28"/>
        <end position="52"/>
    </location>
</feature>
<dbReference type="InterPro" id="IPR012823">
    <property type="entry name" value="Flagell_FliJ"/>
</dbReference>
<accession>A0ABY5K6Z8</accession>
<reference evidence="12 13" key="1">
    <citation type="submission" date="2022-07" db="EMBL/GenBank/DDBJ databases">
        <title>Novel species in genus cellulomonas.</title>
        <authorList>
            <person name="Ye L."/>
        </authorList>
    </citation>
    <scope>NUCLEOTIDE SEQUENCE [LARGE SCALE GENOMIC DNA]</scope>
    <source>
        <strain evidence="13">zg-Y908</strain>
    </source>
</reference>
<keyword evidence="13" id="KW-1185">Reference proteome</keyword>
<evidence type="ECO:0000256" key="4">
    <source>
        <dbReference type="ARBA" id="ARBA00022448"/>
    </source>
</evidence>
<proteinExistence type="inferred from homology"/>
<comment type="subcellular location">
    <subcellularLocation>
        <location evidence="1">Cell membrane</location>
        <topology evidence="1">Peripheral membrane protein</topology>
        <orientation evidence="1">Cytoplasmic side</orientation>
    </subcellularLocation>
</comment>
<evidence type="ECO:0000256" key="2">
    <source>
        <dbReference type="ARBA" id="ARBA00010004"/>
    </source>
</evidence>
<evidence type="ECO:0000256" key="9">
    <source>
        <dbReference type="ARBA" id="ARBA00023136"/>
    </source>
</evidence>
<dbReference type="EMBL" id="CP101989">
    <property type="protein sequence ID" value="UUI65833.1"/>
    <property type="molecule type" value="Genomic_DNA"/>
</dbReference>
<keyword evidence="5" id="KW-1003">Cell membrane</keyword>
<keyword evidence="4" id="KW-0813">Transport</keyword>
<dbReference type="Pfam" id="PF02050">
    <property type="entry name" value="FliJ"/>
    <property type="match status" value="1"/>
</dbReference>
<evidence type="ECO:0000256" key="6">
    <source>
        <dbReference type="ARBA" id="ARBA00022500"/>
    </source>
</evidence>
<evidence type="ECO:0000256" key="11">
    <source>
        <dbReference type="SAM" id="MobiDB-lite"/>
    </source>
</evidence>
<evidence type="ECO:0000256" key="3">
    <source>
        <dbReference type="ARBA" id="ARBA00020392"/>
    </source>
</evidence>
<keyword evidence="12" id="KW-0969">Cilium</keyword>
<organism evidence="12 13">
    <name type="scientific">Cellulomonas wangsupingiae</name>
    <dbReference type="NCBI Taxonomy" id="2968085"/>
    <lineage>
        <taxon>Bacteria</taxon>
        <taxon>Bacillati</taxon>
        <taxon>Actinomycetota</taxon>
        <taxon>Actinomycetes</taxon>
        <taxon>Micrococcales</taxon>
        <taxon>Cellulomonadaceae</taxon>
        <taxon>Cellulomonas</taxon>
    </lineage>
</organism>
<dbReference type="Gene3D" id="1.10.287.1700">
    <property type="match status" value="1"/>
</dbReference>
<keyword evidence="6" id="KW-0145">Chemotaxis</keyword>
<keyword evidence="8" id="KW-0653">Protein transport</keyword>
<keyword evidence="12" id="KW-0966">Cell projection</keyword>
<feature type="compositionally biased region" description="Basic and acidic residues" evidence="11">
    <location>
        <begin position="28"/>
        <end position="41"/>
    </location>
</feature>
<evidence type="ECO:0000256" key="5">
    <source>
        <dbReference type="ARBA" id="ARBA00022475"/>
    </source>
</evidence>
<protein>
    <recommendedName>
        <fullName evidence="3">Flagellar FliJ protein</fullName>
    </recommendedName>
</protein>